<protein>
    <submittedName>
        <fullName evidence="1">Uncharacterized protein</fullName>
    </submittedName>
</protein>
<evidence type="ECO:0000313" key="1">
    <source>
        <dbReference type="EMBL" id="RIV20350.1"/>
    </source>
</evidence>
<sequence length="211" mass="23474">MKLSPAFVTFALVGAVFIASGLAVRECSYKQGYRAERDLLVKDTVRLRRWGNELRQQVTTLQRDNARAIAAGLRYRNGRDSAVAQTDALVAQKSRLARQVGILERLRGNGTLDVRYVTQIDTVRQLIADPTVELAVAKTVEREAYFRKQNDSLANVTGLLSVQVDNLENDVQDANGRLQSARAKVLNEAATGRFLGIGRKKAMRELAQEMK</sequence>
<keyword evidence="2" id="KW-1185">Reference proteome</keyword>
<proteinExistence type="predicted"/>
<accession>A0A418M3M6</accession>
<dbReference type="RefSeq" id="WP_119669517.1">
    <property type="nucleotide sequence ID" value="NZ_QXED01000006.1"/>
</dbReference>
<dbReference type="AlphaFoldDB" id="A0A418M3M6"/>
<name>A0A418M3M6_9BACT</name>
<organism evidence="1 2">
    <name type="scientific">Fibrisoma montanum</name>
    <dbReference type="NCBI Taxonomy" id="2305895"/>
    <lineage>
        <taxon>Bacteria</taxon>
        <taxon>Pseudomonadati</taxon>
        <taxon>Bacteroidota</taxon>
        <taxon>Cytophagia</taxon>
        <taxon>Cytophagales</taxon>
        <taxon>Spirosomataceae</taxon>
        <taxon>Fibrisoma</taxon>
    </lineage>
</organism>
<comment type="caution">
    <text evidence="1">The sequence shown here is derived from an EMBL/GenBank/DDBJ whole genome shotgun (WGS) entry which is preliminary data.</text>
</comment>
<reference evidence="1 2" key="1">
    <citation type="submission" date="2018-08" db="EMBL/GenBank/DDBJ databases">
        <title>Fibrisoma montanum sp. nov., isolated from Danxia mountain soil.</title>
        <authorList>
            <person name="Huang Y."/>
        </authorList>
    </citation>
    <scope>NUCLEOTIDE SEQUENCE [LARGE SCALE GENOMIC DNA]</scope>
    <source>
        <strain evidence="1 2">HYT19</strain>
    </source>
</reference>
<evidence type="ECO:0000313" key="2">
    <source>
        <dbReference type="Proteomes" id="UP000283523"/>
    </source>
</evidence>
<dbReference type="EMBL" id="QXED01000006">
    <property type="protein sequence ID" value="RIV20350.1"/>
    <property type="molecule type" value="Genomic_DNA"/>
</dbReference>
<dbReference type="Proteomes" id="UP000283523">
    <property type="component" value="Unassembled WGS sequence"/>
</dbReference>
<dbReference type="OrthoDB" id="9952654at2"/>
<gene>
    <name evidence="1" type="ORF">DYU11_20070</name>
</gene>